<dbReference type="SMART" id="SM00672">
    <property type="entry name" value="CAP10"/>
    <property type="match status" value="1"/>
</dbReference>
<proteinExistence type="predicted"/>
<feature type="domain" description="Glycosyl transferase CAP10" evidence="2">
    <location>
        <begin position="119"/>
        <end position="320"/>
    </location>
</feature>
<evidence type="ECO:0000256" key="1">
    <source>
        <dbReference type="ARBA" id="ARBA00022679"/>
    </source>
</evidence>
<dbReference type="GO" id="GO:0016740">
    <property type="term" value="F:transferase activity"/>
    <property type="evidence" value="ECO:0007669"/>
    <property type="project" value="UniProtKB-KW"/>
</dbReference>
<dbReference type="PANTHER" id="PTHR12203">
    <property type="entry name" value="KDEL LYS-ASP-GLU-LEU CONTAINING - RELATED"/>
    <property type="match status" value="1"/>
</dbReference>
<comment type="caution">
    <text evidence="3">The sequence shown here is derived from an EMBL/GenBank/DDBJ whole genome shotgun (WGS) entry which is preliminary data.</text>
</comment>
<dbReference type="Proteomes" id="UP000094291">
    <property type="component" value="Unassembled WGS sequence"/>
</dbReference>
<dbReference type="STRING" id="197479.BFW38_05975"/>
<dbReference type="InterPro" id="IPR051091">
    <property type="entry name" value="O-Glucosyltr/Glycosyltrsf_90"/>
</dbReference>
<dbReference type="OrthoDB" id="767964at2"/>
<dbReference type="RefSeq" id="WP_068997578.1">
    <property type="nucleotide sequence ID" value="NZ_MDTQ01000001.1"/>
</dbReference>
<keyword evidence="1" id="KW-0808">Transferase</keyword>
<sequence length="350" mass="41209">MNWLDYAHKNLFKVKHYMRGIHHWVRPDGCNQRDIQRLERRAGALSDDEIDQIRVRASYYNQLDRPVTATNSGRPDSVPDRLARFPYGQSWSYFLDFKRSLRLYGEELVVPYQFGDVTTVPDQPTIVKSRPIHIDHRHSILMKLNQVRHYYWPKDRLSFLDKKPMLVWRGKCNHEHRLAFLRRYYGHSLCDVGDVHQRSKGQPWYKARMSIPEQLRYRFILSLEGKDVATNLKWIMASNSLCVMPAPRYETWFMEGTLQPHVHYVPIADDFSDLEDQLDYYTRHPEAAQTIIQNAHAHVARFQDPDIEDLIALQVLMRYAHLSGQIPLADSVTQGSDGLVPLMMNMQPHR</sequence>
<evidence type="ECO:0000313" key="3">
    <source>
        <dbReference type="EMBL" id="ODC03162.1"/>
    </source>
</evidence>
<accession>A0A1E2V8I3</accession>
<dbReference type="InterPro" id="IPR006598">
    <property type="entry name" value="CAP10"/>
</dbReference>
<name>A0A1E2V8I3_9GAMM</name>
<reference evidence="3 4" key="1">
    <citation type="submission" date="2016-08" db="EMBL/GenBank/DDBJ databases">
        <authorList>
            <person name="Seilhamer J.J."/>
        </authorList>
    </citation>
    <scope>NUCLEOTIDE SEQUENCE [LARGE SCALE GENOMIC DNA]</scope>
    <source>
        <strain evidence="3 4">PH27A</strain>
    </source>
</reference>
<dbReference type="AlphaFoldDB" id="A0A1E2V8I3"/>
<organism evidence="3 4">
    <name type="scientific">Terasakiispira papahanaumokuakeensis</name>
    <dbReference type="NCBI Taxonomy" id="197479"/>
    <lineage>
        <taxon>Bacteria</taxon>
        <taxon>Pseudomonadati</taxon>
        <taxon>Pseudomonadota</taxon>
        <taxon>Gammaproteobacteria</taxon>
        <taxon>Oceanospirillales</taxon>
        <taxon>Terasakiispira</taxon>
    </lineage>
</organism>
<dbReference type="Pfam" id="PF05686">
    <property type="entry name" value="Glyco_transf_90"/>
    <property type="match status" value="1"/>
</dbReference>
<keyword evidence="4" id="KW-1185">Reference proteome</keyword>
<evidence type="ECO:0000259" key="2">
    <source>
        <dbReference type="SMART" id="SM00672"/>
    </source>
</evidence>
<gene>
    <name evidence="3" type="ORF">BFW38_05975</name>
</gene>
<evidence type="ECO:0000313" key="4">
    <source>
        <dbReference type="Proteomes" id="UP000094291"/>
    </source>
</evidence>
<dbReference type="PANTHER" id="PTHR12203:SF35">
    <property type="entry name" value="PROTEIN O-GLUCOSYLTRANSFERASE 1"/>
    <property type="match status" value="1"/>
</dbReference>
<dbReference type="EMBL" id="MDTQ01000001">
    <property type="protein sequence ID" value="ODC03162.1"/>
    <property type="molecule type" value="Genomic_DNA"/>
</dbReference>
<protein>
    <recommendedName>
        <fullName evidence="2">Glycosyl transferase CAP10 domain-containing protein</fullName>
    </recommendedName>
</protein>